<name>A0ABD0RCG4_CIRMR</name>
<dbReference type="PANTHER" id="PTHR14146:SF0">
    <property type="entry name" value="EXOCYST COMPLEX COMPONENT 4"/>
    <property type="match status" value="1"/>
</dbReference>
<dbReference type="EMBL" id="JAMKFB020000004">
    <property type="protein sequence ID" value="KAL0196048.1"/>
    <property type="molecule type" value="Genomic_DNA"/>
</dbReference>
<evidence type="ECO:0000313" key="2">
    <source>
        <dbReference type="EMBL" id="KAL0196048.1"/>
    </source>
</evidence>
<keyword evidence="1" id="KW-0653">Protein transport</keyword>
<comment type="function">
    <text evidence="1">Component of the exocyst complex involved in the docking of exocytic vesicles with fusion sites on the plasma membrane.</text>
</comment>
<feature type="non-terminal residue" evidence="2">
    <location>
        <position position="1"/>
    </location>
</feature>
<gene>
    <name evidence="2" type="ORF">M9458_009620</name>
</gene>
<accession>A0ABD0RCG4</accession>
<evidence type="ECO:0000256" key="1">
    <source>
        <dbReference type="RuleBase" id="RU367079"/>
    </source>
</evidence>
<keyword evidence="1" id="KW-0268">Exocytosis</keyword>
<organism evidence="2 3">
    <name type="scientific">Cirrhinus mrigala</name>
    <name type="common">Mrigala</name>
    <dbReference type="NCBI Taxonomy" id="683832"/>
    <lineage>
        <taxon>Eukaryota</taxon>
        <taxon>Metazoa</taxon>
        <taxon>Chordata</taxon>
        <taxon>Craniata</taxon>
        <taxon>Vertebrata</taxon>
        <taxon>Euteleostomi</taxon>
        <taxon>Actinopterygii</taxon>
        <taxon>Neopterygii</taxon>
        <taxon>Teleostei</taxon>
        <taxon>Ostariophysi</taxon>
        <taxon>Cypriniformes</taxon>
        <taxon>Cyprinidae</taxon>
        <taxon>Labeoninae</taxon>
        <taxon>Labeonini</taxon>
        <taxon>Cirrhinus</taxon>
    </lineage>
</organism>
<dbReference type="GO" id="GO:0090522">
    <property type="term" value="P:vesicle tethering involved in exocytosis"/>
    <property type="evidence" value="ECO:0007669"/>
    <property type="project" value="UniProtKB-UniRule"/>
</dbReference>
<dbReference type="GO" id="GO:0006612">
    <property type="term" value="P:protein targeting to membrane"/>
    <property type="evidence" value="ECO:0007669"/>
    <property type="project" value="UniProtKB-UniRule"/>
</dbReference>
<proteinExistence type="inferred from homology"/>
<dbReference type="AlphaFoldDB" id="A0ABD0RCG4"/>
<dbReference type="InterPro" id="IPR039682">
    <property type="entry name" value="Sec8/EXOC4"/>
</dbReference>
<keyword evidence="3" id="KW-1185">Reference proteome</keyword>
<dbReference type="GO" id="GO:0000145">
    <property type="term" value="C:exocyst"/>
    <property type="evidence" value="ECO:0007669"/>
    <property type="project" value="UniProtKB-UniRule"/>
</dbReference>
<dbReference type="GO" id="GO:0015031">
    <property type="term" value="P:protein transport"/>
    <property type="evidence" value="ECO:0007669"/>
    <property type="project" value="UniProtKB-KW"/>
</dbReference>
<protein>
    <recommendedName>
        <fullName evidence="1">Exocyst complex component Sec8</fullName>
    </recommendedName>
</protein>
<dbReference type="PANTHER" id="PTHR14146">
    <property type="entry name" value="EXOCYST COMPLEX COMPONENT 4"/>
    <property type="match status" value="1"/>
</dbReference>
<sequence length="77" mass="8905">QYYEMLYNTADELLNLVVDQGVRYTELEYINALSLLHRSQTGVGDLTVQNMRLQRLKEIICEQAAIKQATKDKKITT</sequence>
<feature type="non-terminal residue" evidence="2">
    <location>
        <position position="77"/>
    </location>
</feature>
<reference evidence="2 3" key="1">
    <citation type="submission" date="2024-05" db="EMBL/GenBank/DDBJ databases">
        <title>Genome sequencing and assembly of Indian major carp, Cirrhinus mrigala (Hamilton, 1822).</title>
        <authorList>
            <person name="Mohindra V."/>
            <person name="Chowdhury L.M."/>
            <person name="Lal K."/>
            <person name="Jena J.K."/>
        </authorList>
    </citation>
    <scope>NUCLEOTIDE SEQUENCE [LARGE SCALE GENOMIC DNA]</scope>
    <source>
        <strain evidence="2">CM1030</strain>
        <tissue evidence="2">Blood</tissue>
    </source>
</reference>
<comment type="caution">
    <text evidence="2">The sequence shown here is derived from an EMBL/GenBank/DDBJ whole genome shotgun (WGS) entry which is preliminary data.</text>
</comment>
<comment type="similarity">
    <text evidence="1">Belongs to the SEC8 family.</text>
</comment>
<keyword evidence="1" id="KW-0813">Transport</keyword>
<dbReference type="Proteomes" id="UP001529510">
    <property type="component" value="Unassembled WGS sequence"/>
</dbReference>
<evidence type="ECO:0000313" key="3">
    <source>
        <dbReference type="Proteomes" id="UP001529510"/>
    </source>
</evidence>